<dbReference type="PANTHER" id="PTHR47505:SF1">
    <property type="entry name" value="DNA UTILIZATION PROTEIN YHGH"/>
    <property type="match status" value="1"/>
</dbReference>
<keyword evidence="4" id="KW-0808">Transferase</keyword>
<dbReference type="GO" id="GO:0016757">
    <property type="term" value="F:glycosyltransferase activity"/>
    <property type="evidence" value="ECO:0007669"/>
    <property type="project" value="UniProtKB-KW"/>
</dbReference>
<keyword evidence="4" id="KW-0328">Glycosyltransferase</keyword>
<comment type="similarity">
    <text evidence="1">Belongs to the ComF/GntX family.</text>
</comment>
<dbReference type="InterPro" id="IPR051910">
    <property type="entry name" value="ComF/GntX_DNA_util-trans"/>
</dbReference>
<dbReference type="InterPro" id="IPR000836">
    <property type="entry name" value="PRTase_dom"/>
</dbReference>
<gene>
    <name evidence="4" type="ORF">C5F44_01275</name>
</gene>
<evidence type="ECO:0000259" key="3">
    <source>
        <dbReference type="Pfam" id="PF18912"/>
    </source>
</evidence>
<evidence type="ECO:0000313" key="5">
    <source>
        <dbReference type="Proteomes" id="UP000241362"/>
    </source>
</evidence>
<reference evidence="4 5" key="1">
    <citation type="submission" date="2018-03" db="EMBL/GenBank/DDBJ databases">
        <title>Rhodobacter blasticus.</title>
        <authorList>
            <person name="Meyer T.E."/>
            <person name="Miller S."/>
            <person name="Lodha T."/>
            <person name="Gandham S."/>
            <person name="Chintalapati S."/>
            <person name="Chintalapati V.R."/>
        </authorList>
    </citation>
    <scope>NUCLEOTIDE SEQUENCE [LARGE SCALE GENOMIC DNA]</scope>
    <source>
        <strain evidence="4 5">DSM 2131</strain>
    </source>
</reference>
<name>A0A2T4JFH4_FUSBL</name>
<comment type="caution">
    <text evidence="4">The sequence shown here is derived from an EMBL/GenBank/DDBJ whole genome shotgun (WGS) entry which is preliminary data.</text>
</comment>
<evidence type="ECO:0000256" key="1">
    <source>
        <dbReference type="ARBA" id="ARBA00008007"/>
    </source>
</evidence>
<dbReference type="RefSeq" id="WP_107671835.1">
    <property type="nucleotide sequence ID" value="NZ_PZKE01000001.1"/>
</dbReference>
<dbReference type="Proteomes" id="UP000241362">
    <property type="component" value="Unassembled WGS sequence"/>
</dbReference>
<protein>
    <submittedName>
        <fullName evidence="4">Amidophosphoribosyltransferase</fullName>
    </submittedName>
</protein>
<proteinExistence type="inferred from homology"/>
<dbReference type="Pfam" id="PF18912">
    <property type="entry name" value="DZR_2"/>
    <property type="match status" value="1"/>
</dbReference>
<evidence type="ECO:0000259" key="2">
    <source>
        <dbReference type="Pfam" id="PF00156"/>
    </source>
</evidence>
<keyword evidence="5" id="KW-1185">Reference proteome</keyword>
<evidence type="ECO:0000313" key="4">
    <source>
        <dbReference type="EMBL" id="PTE16675.1"/>
    </source>
</evidence>
<dbReference type="PANTHER" id="PTHR47505">
    <property type="entry name" value="DNA UTILIZATION PROTEIN YHGH"/>
    <property type="match status" value="1"/>
</dbReference>
<feature type="domain" description="Phosphoribosyltransferase" evidence="2">
    <location>
        <begin position="159"/>
        <end position="233"/>
    </location>
</feature>
<dbReference type="InterPro" id="IPR044005">
    <property type="entry name" value="DZR_2"/>
</dbReference>
<dbReference type="CDD" id="cd06223">
    <property type="entry name" value="PRTases_typeI"/>
    <property type="match status" value="1"/>
</dbReference>
<dbReference type="Pfam" id="PF00156">
    <property type="entry name" value="Pribosyltran"/>
    <property type="match status" value="1"/>
</dbReference>
<organism evidence="4 5">
    <name type="scientific">Fuscovulum blasticum DSM 2131</name>
    <dbReference type="NCBI Taxonomy" id="1188250"/>
    <lineage>
        <taxon>Bacteria</taxon>
        <taxon>Pseudomonadati</taxon>
        <taxon>Pseudomonadota</taxon>
        <taxon>Alphaproteobacteria</taxon>
        <taxon>Rhodobacterales</taxon>
        <taxon>Paracoccaceae</taxon>
        <taxon>Pseudogemmobacter</taxon>
    </lineage>
</organism>
<feature type="domain" description="Double zinc ribbon" evidence="3">
    <location>
        <begin position="4"/>
        <end position="63"/>
    </location>
</feature>
<dbReference type="InterPro" id="IPR029057">
    <property type="entry name" value="PRTase-like"/>
</dbReference>
<accession>A0A2T4JFH4</accession>
<sequence length="237" mass="25408">MQALIHALYPPQCMTCKALVATDFGLCGDCWRATPFITGLACRKCGAPLPGDPEDTALCDDCLQIARPWEAGRAAMLYQDNARKIVLALKHGDQMEMARPAGDWLARAAQPLLRPGMVVVPVPLHWLRMLRRKYNQSALLSAALARATGLEHCPDALIRQRNTGSQEGRSRDARFASLQGAFAVHPRRATRIAGHPVLLVDDVMTSGATFAAATEGLMAGGAASVSVVSLARVAKQA</sequence>
<dbReference type="SUPFAM" id="SSF53271">
    <property type="entry name" value="PRTase-like"/>
    <property type="match status" value="1"/>
</dbReference>
<dbReference type="AlphaFoldDB" id="A0A2T4JFH4"/>
<dbReference type="Gene3D" id="3.40.50.2020">
    <property type="match status" value="1"/>
</dbReference>
<dbReference type="EMBL" id="PZKE01000001">
    <property type="protein sequence ID" value="PTE16675.1"/>
    <property type="molecule type" value="Genomic_DNA"/>
</dbReference>